<comment type="cofactor">
    <cofactor evidence="2">
        <name>NADP(+)</name>
        <dbReference type="ChEBI" id="CHEBI:58349"/>
    </cofactor>
</comment>
<dbReference type="FunFam" id="3.40.50.720:FF:000924">
    <property type="entry name" value="GDP-mannose 4,6 dehydratase"/>
    <property type="match status" value="1"/>
</dbReference>
<evidence type="ECO:0000256" key="6">
    <source>
        <dbReference type="ARBA" id="ARBA00059383"/>
    </source>
</evidence>
<evidence type="ECO:0000256" key="3">
    <source>
        <dbReference type="ARBA" id="ARBA00009263"/>
    </source>
</evidence>
<dbReference type="PANTHER" id="PTHR43715:SF1">
    <property type="entry name" value="GDP-MANNOSE 4,6 DEHYDRATASE"/>
    <property type="match status" value="1"/>
</dbReference>
<accession>A0A1F5H919</accession>
<gene>
    <name evidence="8" type="ORF">A2W45_03905</name>
</gene>
<dbReference type="PANTHER" id="PTHR43715">
    <property type="entry name" value="GDP-MANNOSE 4,6-DEHYDRATASE"/>
    <property type="match status" value="1"/>
</dbReference>
<evidence type="ECO:0000256" key="4">
    <source>
        <dbReference type="ARBA" id="ARBA00011989"/>
    </source>
</evidence>
<evidence type="ECO:0000256" key="1">
    <source>
        <dbReference type="ARBA" id="ARBA00000188"/>
    </source>
</evidence>
<feature type="non-terminal residue" evidence="8">
    <location>
        <position position="216"/>
    </location>
</feature>
<sequence length="216" mass="24335">MAKKSALITGITGQDGSYLAEFLLEKDYKVFGLTRRTSTPNYERIKHIEDKIQLIPGDLLDQQSLITAIEKSDPDEIYNLAAQSFVETSWSQPVLTGEFTALGVTRMLEAQRQVKSKAKFYQASSSEMFGMVKESPQNENTPFHPRSPYGVAKVYGHWITINYRESYDMFCVSGILFNHESPRRGLEFVTRKISHGVAKIHLGQSDHVVLGNLSAK</sequence>
<dbReference type="InterPro" id="IPR016040">
    <property type="entry name" value="NAD(P)-bd_dom"/>
</dbReference>
<dbReference type="InterPro" id="IPR036291">
    <property type="entry name" value="NAD(P)-bd_dom_sf"/>
</dbReference>
<dbReference type="AlphaFoldDB" id="A0A1F5H919"/>
<reference evidence="8 9" key="1">
    <citation type="journal article" date="2016" name="Nat. Commun.">
        <title>Thousands of microbial genomes shed light on interconnected biogeochemical processes in an aquifer system.</title>
        <authorList>
            <person name="Anantharaman K."/>
            <person name="Brown C.T."/>
            <person name="Hug L.A."/>
            <person name="Sharon I."/>
            <person name="Castelle C.J."/>
            <person name="Probst A.J."/>
            <person name="Thomas B.C."/>
            <person name="Singh A."/>
            <person name="Wilkins M.J."/>
            <person name="Karaoz U."/>
            <person name="Brodie E.L."/>
            <person name="Williams K.H."/>
            <person name="Hubbard S.S."/>
            <person name="Banfield J.F."/>
        </authorList>
    </citation>
    <scope>NUCLEOTIDE SEQUENCE [LARGE SCALE GENOMIC DNA]</scope>
</reference>
<comment type="catalytic activity">
    <reaction evidence="1">
        <text>GDP-alpha-D-mannose = GDP-4-dehydro-alpha-D-rhamnose + H2O</text>
        <dbReference type="Rhea" id="RHEA:23820"/>
        <dbReference type="ChEBI" id="CHEBI:15377"/>
        <dbReference type="ChEBI" id="CHEBI:57527"/>
        <dbReference type="ChEBI" id="CHEBI:57964"/>
        <dbReference type="EC" id="4.2.1.47"/>
    </reaction>
</comment>
<evidence type="ECO:0000313" key="8">
    <source>
        <dbReference type="EMBL" id="OGE00657.1"/>
    </source>
</evidence>
<name>A0A1F5H919_9BACT</name>
<dbReference type="Gene3D" id="3.90.25.10">
    <property type="entry name" value="UDP-galactose 4-epimerase, domain 1"/>
    <property type="match status" value="1"/>
</dbReference>
<comment type="similarity">
    <text evidence="3">Belongs to the NAD(P)-dependent epimerase/dehydratase family. GDP-mannose 4,6-dehydratase subfamily.</text>
</comment>
<dbReference type="Pfam" id="PF16363">
    <property type="entry name" value="GDP_Man_Dehyd"/>
    <property type="match status" value="1"/>
</dbReference>
<dbReference type="InterPro" id="IPR006368">
    <property type="entry name" value="GDP_Man_deHydtase"/>
</dbReference>
<dbReference type="GO" id="GO:0042351">
    <property type="term" value="P:'de novo' GDP-L-fucose biosynthetic process"/>
    <property type="evidence" value="ECO:0007669"/>
    <property type="project" value="TreeGrafter"/>
</dbReference>
<feature type="domain" description="NAD(P)-binding" evidence="7">
    <location>
        <begin position="7"/>
        <end position="216"/>
    </location>
</feature>
<keyword evidence="5" id="KW-0456">Lyase</keyword>
<dbReference type="Gene3D" id="3.40.50.720">
    <property type="entry name" value="NAD(P)-binding Rossmann-like Domain"/>
    <property type="match status" value="1"/>
</dbReference>
<dbReference type="Proteomes" id="UP000178393">
    <property type="component" value="Unassembled WGS sequence"/>
</dbReference>
<evidence type="ECO:0000256" key="2">
    <source>
        <dbReference type="ARBA" id="ARBA00001937"/>
    </source>
</evidence>
<dbReference type="SUPFAM" id="SSF51735">
    <property type="entry name" value="NAD(P)-binding Rossmann-fold domains"/>
    <property type="match status" value="1"/>
</dbReference>
<organism evidence="8 9">
    <name type="scientific">Candidatus Curtissbacteria bacterium RIFCSPHIGHO2_12_41_11</name>
    <dbReference type="NCBI Taxonomy" id="1797718"/>
    <lineage>
        <taxon>Bacteria</taxon>
        <taxon>Candidatus Curtissiibacteriota</taxon>
    </lineage>
</organism>
<dbReference type="EMBL" id="MFBH01000002">
    <property type="protein sequence ID" value="OGE00657.1"/>
    <property type="molecule type" value="Genomic_DNA"/>
</dbReference>
<dbReference type="CDD" id="cd05260">
    <property type="entry name" value="GDP_MD_SDR_e"/>
    <property type="match status" value="1"/>
</dbReference>
<dbReference type="EC" id="4.2.1.47" evidence="4"/>
<evidence type="ECO:0000313" key="9">
    <source>
        <dbReference type="Proteomes" id="UP000178393"/>
    </source>
</evidence>
<evidence type="ECO:0000256" key="5">
    <source>
        <dbReference type="ARBA" id="ARBA00023239"/>
    </source>
</evidence>
<proteinExistence type="inferred from homology"/>
<comment type="caution">
    <text evidence="8">The sequence shown here is derived from an EMBL/GenBank/DDBJ whole genome shotgun (WGS) entry which is preliminary data.</text>
</comment>
<protein>
    <recommendedName>
        <fullName evidence="4">GDP-mannose 4,6-dehydratase</fullName>
        <ecNumber evidence="4">4.2.1.47</ecNumber>
    </recommendedName>
</protein>
<comment type="function">
    <text evidence="6">Catalyzes the conversion of GDP-D-mannose to GDP-4-dehydro-6-deoxy-D-mannose.</text>
</comment>
<dbReference type="GO" id="GO:0008446">
    <property type="term" value="F:GDP-mannose 4,6-dehydratase activity"/>
    <property type="evidence" value="ECO:0007669"/>
    <property type="project" value="UniProtKB-EC"/>
</dbReference>
<evidence type="ECO:0000259" key="7">
    <source>
        <dbReference type="Pfam" id="PF16363"/>
    </source>
</evidence>